<protein>
    <submittedName>
        <fullName evidence="2">Uncharacterized protein</fullName>
    </submittedName>
</protein>
<evidence type="ECO:0000256" key="1">
    <source>
        <dbReference type="SAM" id="MobiDB-lite"/>
    </source>
</evidence>
<dbReference type="Proteomes" id="UP001164776">
    <property type="component" value="Unassembled WGS sequence"/>
</dbReference>
<proteinExistence type="predicted"/>
<feature type="region of interest" description="Disordered" evidence="1">
    <location>
        <begin position="60"/>
        <end position="125"/>
    </location>
</feature>
<accession>A0A9W7XE93</accession>
<name>A0A9W7XE93_9POAL</name>
<feature type="region of interest" description="Disordered" evidence="1">
    <location>
        <begin position="1"/>
        <end position="26"/>
    </location>
</feature>
<evidence type="ECO:0000313" key="2">
    <source>
        <dbReference type="EMBL" id="KAJ1257361.1"/>
    </source>
</evidence>
<feature type="compositionally biased region" description="Pro residues" evidence="1">
    <location>
        <begin position="60"/>
        <end position="71"/>
    </location>
</feature>
<reference evidence="2 3" key="1">
    <citation type="submission" date="2022-10" db="EMBL/GenBank/DDBJ databases">
        <title>WGS assembly of Paspalum vaginatum 540-79.</title>
        <authorList>
            <person name="Sun G."/>
            <person name="Wase N."/>
            <person name="Shu S."/>
            <person name="Jenkins J."/>
            <person name="Zhou B."/>
            <person name="Torres-Rodriguez J."/>
            <person name="Chen C."/>
            <person name="Sandor L."/>
            <person name="Plott C."/>
            <person name="Yoshinga Y."/>
            <person name="Daum C."/>
            <person name="Qi P."/>
            <person name="Barry K."/>
            <person name="Lipzen A."/>
            <person name="Berry L."/>
            <person name="Pedersen C."/>
            <person name="Gottilla T."/>
            <person name="Foltz A."/>
            <person name="Yu H."/>
            <person name="O'Malley R."/>
            <person name="Zhang C."/>
            <person name="Devos K."/>
            <person name="Sigmon B."/>
            <person name="Yu B."/>
            <person name="Obata T."/>
            <person name="Schmutz J."/>
            <person name="Schnable J."/>
        </authorList>
    </citation>
    <scope>NUCLEOTIDE SEQUENCE [LARGE SCALE GENOMIC DNA]</scope>
    <source>
        <strain evidence="3">cv. 540-79</strain>
    </source>
</reference>
<sequence length="196" mass="21311">MVAVRKTTVDRTSEQPAFARERPASPRRYRKQRARCCFGSILNPAGRRLALALTSILDPAPGPILALPPPASRRQPSSPPRRPHRCAGPAPLPTPTPRAGSACRTRSRRDGLPCPAGHLTPTPFSAHRQPAALVLPSSMRALSSAATDPPQHQRGKRVVVTNHNWHTWVKRTGTVVAHHFNTGQTITVEVVKVLSI</sequence>
<feature type="compositionally biased region" description="Basic and acidic residues" evidence="1">
    <location>
        <begin position="7"/>
        <end position="24"/>
    </location>
</feature>
<dbReference type="AlphaFoldDB" id="A0A9W7XE93"/>
<dbReference type="EMBL" id="MU629420">
    <property type="protein sequence ID" value="KAJ1257361.1"/>
    <property type="molecule type" value="Genomic_DNA"/>
</dbReference>
<organism evidence="2 3">
    <name type="scientific">Paspalum vaginatum</name>
    <name type="common">seashore paspalum</name>
    <dbReference type="NCBI Taxonomy" id="158149"/>
    <lineage>
        <taxon>Eukaryota</taxon>
        <taxon>Viridiplantae</taxon>
        <taxon>Streptophyta</taxon>
        <taxon>Embryophyta</taxon>
        <taxon>Tracheophyta</taxon>
        <taxon>Spermatophyta</taxon>
        <taxon>Magnoliopsida</taxon>
        <taxon>Liliopsida</taxon>
        <taxon>Poales</taxon>
        <taxon>Poaceae</taxon>
        <taxon>PACMAD clade</taxon>
        <taxon>Panicoideae</taxon>
        <taxon>Andropogonodae</taxon>
        <taxon>Paspaleae</taxon>
        <taxon>Paspalinae</taxon>
        <taxon>Paspalum</taxon>
    </lineage>
</organism>
<keyword evidence="3" id="KW-1185">Reference proteome</keyword>
<evidence type="ECO:0000313" key="3">
    <source>
        <dbReference type="Proteomes" id="UP001164776"/>
    </source>
</evidence>
<gene>
    <name evidence="2" type="ORF">BS78_K086000</name>
</gene>
<comment type="caution">
    <text evidence="2">The sequence shown here is derived from an EMBL/GenBank/DDBJ whole genome shotgun (WGS) entry which is preliminary data.</text>
</comment>